<protein>
    <submittedName>
        <fullName evidence="2">Long-chain-fatty-acid-CoA ligase</fullName>
        <ecNumber evidence="2">6.2.1.3</ecNumber>
    </submittedName>
</protein>
<dbReference type="EC" id="6.2.1.3" evidence="2"/>
<evidence type="ECO:0000313" key="3">
    <source>
        <dbReference type="Proteomes" id="UP000029641"/>
    </source>
</evidence>
<dbReference type="InterPro" id="IPR052987">
    <property type="entry name" value="Chloroplast_AMP-bd_Enzymes"/>
</dbReference>
<dbReference type="AlphaFoldDB" id="A0A090VPG4"/>
<dbReference type="PANTHER" id="PTHR43813:SF1">
    <property type="entry name" value="ACYL-ACTIVATING ENZYME 16, CHLOROPLASTIC-RELATED"/>
    <property type="match status" value="1"/>
</dbReference>
<sequence>MDKNINQEYLDKANALSRALLKLGVKKDDKIAVISTTNRTEWNIVDIGVLQIGAQNIPVYPTISAEDYEYVINHSESIYCFVSDAEVLEKVNKIKSKTNIKEVYSFNKIEGCKHYSELLELGKDTSNQDEVEARKDAVKPNDLALLFTLLAPQENPKALCSHIGTLPVMF</sequence>
<comment type="caution">
    <text evidence="2">The sequence shown here is derived from an EMBL/GenBank/DDBJ whole genome shotgun (WGS) entry which is preliminary data.</text>
</comment>
<reference evidence="2 3" key="1">
    <citation type="journal article" date="2014" name="Genome Announc.">
        <title>Draft Genome Sequence of Marine Flavobacterium Jejuia pallidilutea Strain 11shimoA1 and Pigmentation Mutants.</title>
        <authorList>
            <person name="Takatani N."/>
            <person name="Nakanishi M."/>
            <person name="Meirelles P."/>
            <person name="Mino S."/>
            <person name="Suda W."/>
            <person name="Oshima K."/>
            <person name="Hattori M."/>
            <person name="Ohkuma M."/>
            <person name="Hosokawa M."/>
            <person name="Miyashita K."/>
            <person name="Thompson F.L."/>
            <person name="Niwa A."/>
            <person name="Sawabe T."/>
            <person name="Sawabe T."/>
        </authorList>
    </citation>
    <scope>NUCLEOTIDE SEQUENCE [LARGE SCALE GENOMIC DNA]</scope>
    <source>
        <strain evidence="2 3">JCM 19301</strain>
    </source>
</reference>
<dbReference type="EMBL" id="BBNR01000005">
    <property type="protein sequence ID" value="GAL66630.1"/>
    <property type="molecule type" value="Genomic_DNA"/>
</dbReference>
<evidence type="ECO:0000313" key="2">
    <source>
        <dbReference type="EMBL" id="GAL66630.1"/>
    </source>
</evidence>
<evidence type="ECO:0000259" key="1">
    <source>
        <dbReference type="Pfam" id="PF00501"/>
    </source>
</evidence>
<proteinExistence type="predicted"/>
<accession>A0A090VPG4</accession>
<dbReference type="GO" id="GO:0004467">
    <property type="term" value="F:long-chain fatty acid-CoA ligase activity"/>
    <property type="evidence" value="ECO:0007669"/>
    <property type="project" value="UniProtKB-EC"/>
</dbReference>
<dbReference type="PANTHER" id="PTHR43813">
    <property type="entry name" value="ACYL-ACTIVATING ENZYME 16, CHLOROPLASTIC-RELATED"/>
    <property type="match status" value="1"/>
</dbReference>
<keyword evidence="2" id="KW-0436">Ligase</keyword>
<dbReference type="Pfam" id="PF00501">
    <property type="entry name" value="AMP-binding"/>
    <property type="match status" value="1"/>
</dbReference>
<feature type="domain" description="AMP-dependent synthetase/ligase" evidence="1">
    <location>
        <begin position="8"/>
        <end position="146"/>
    </location>
</feature>
<dbReference type="SUPFAM" id="SSF56801">
    <property type="entry name" value="Acetyl-CoA synthetase-like"/>
    <property type="match status" value="1"/>
</dbReference>
<dbReference type="InterPro" id="IPR000873">
    <property type="entry name" value="AMP-dep_synth/lig_dom"/>
</dbReference>
<dbReference type="Gene3D" id="3.40.50.980">
    <property type="match status" value="1"/>
</dbReference>
<dbReference type="Proteomes" id="UP000029641">
    <property type="component" value="Unassembled WGS sequence"/>
</dbReference>
<organism evidence="2 3">
    <name type="scientific">Jejuia pallidilutea</name>
    <dbReference type="NCBI Taxonomy" id="504487"/>
    <lineage>
        <taxon>Bacteria</taxon>
        <taxon>Pseudomonadati</taxon>
        <taxon>Bacteroidota</taxon>
        <taxon>Flavobacteriia</taxon>
        <taxon>Flavobacteriales</taxon>
        <taxon>Flavobacteriaceae</taxon>
        <taxon>Jejuia</taxon>
    </lineage>
</organism>
<name>A0A090VPG4_9FLAO</name>
<gene>
    <name evidence="2" type="ORF">JCM19301_3108</name>
</gene>